<evidence type="ECO:0000313" key="2">
    <source>
        <dbReference type="EMBL" id="KST65158.1"/>
    </source>
</evidence>
<name>A0A0V7ZLK0_9CYAN</name>
<reference evidence="2 3" key="1">
    <citation type="journal article" date="2015" name="Genome Announc.">
        <title>Draft Genome of the Euendolithic (true boring) Cyanobacterium Mastigocoleus testarum strain BC008.</title>
        <authorList>
            <person name="Guida B.S."/>
            <person name="Garcia-Pichel F."/>
        </authorList>
    </citation>
    <scope>NUCLEOTIDE SEQUENCE [LARGE SCALE GENOMIC DNA]</scope>
    <source>
        <strain evidence="2 3">BC008</strain>
    </source>
</reference>
<proteinExistence type="predicted"/>
<comment type="caution">
    <text evidence="2">The sequence shown here is derived from an EMBL/GenBank/DDBJ whole genome shotgun (WGS) entry which is preliminary data.</text>
</comment>
<dbReference type="EMBL" id="LMTZ01000111">
    <property type="protein sequence ID" value="KST65158.1"/>
    <property type="molecule type" value="Genomic_DNA"/>
</dbReference>
<protein>
    <submittedName>
        <fullName evidence="2">Uncharacterized protein</fullName>
    </submittedName>
</protein>
<evidence type="ECO:0000313" key="3">
    <source>
        <dbReference type="Proteomes" id="UP000053372"/>
    </source>
</evidence>
<evidence type="ECO:0000256" key="1">
    <source>
        <dbReference type="SAM" id="MobiDB-lite"/>
    </source>
</evidence>
<organism evidence="2 3">
    <name type="scientific">Mastigocoleus testarum BC008</name>
    <dbReference type="NCBI Taxonomy" id="371196"/>
    <lineage>
        <taxon>Bacteria</taxon>
        <taxon>Bacillati</taxon>
        <taxon>Cyanobacteriota</taxon>
        <taxon>Cyanophyceae</taxon>
        <taxon>Nostocales</taxon>
        <taxon>Hapalosiphonaceae</taxon>
        <taxon>Mastigocoleus</taxon>
    </lineage>
</organism>
<gene>
    <name evidence="2" type="ORF">BC008_20375</name>
</gene>
<dbReference type="Proteomes" id="UP000053372">
    <property type="component" value="Unassembled WGS sequence"/>
</dbReference>
<dbReference type="AlphaFoldDB" id="A0A0V7ZLK0"/>
<feature type="region of interest" description="Disordered" evidence="1">
    <location>
        <begin position="1"/>
        <end position="35"/>
    </location>
</feature>
<feature type="compositionally biased region" description="Basic and acidic residues" evidence="1">
    <location>
        <begin position="24"/>
        <end position="33"/>
    </location>
</feature>
<sequence>MGEVGSKQWKQESAYHRRSLSGKAEVRRQKAEGLEPAASAEASAVELLATAGSKGLRPPPKFPFWWLAIGSGSVSAA</sequence>
<accession>A0A0V7ZLK0</accession>
<keyword evidence="3" id="KW-1185">Reference proteome</keyword>